<accession>A0A1V0TKF6</accession>
<dbReference type="Pfam" id="PF09821">
    <property type="entry name" value="AAA_assoc_C"/>
    <property type="match status" value="1"/>
</dbReference>
<dbReference type="SMART" id="SM00382">
    <property type="entry name" value="AAA"/>
    <property type="match status" value="1"/>
</dbReference>
<keyword evidence="7" id="KW-1185">Reference proteome</keyword>
<feature type="compositionally biased region" description="Basic and acidic residues" evidence="4">
    <location>
        <begin position="282"/>
        <end position="297"/>
    </location>
</feature>
<dbReference type="InterPro" id="IPR018632">
    <property type="entry name" value="AAA-associated_dom_C"/>
</dbReference>
<dbReference type="PROSITE" id="PS00211">
    <property type="entry name" value="ABC_TRANSPORTER_1"/>
    <property type="match status" value="1"/>
</dbReference>
<dbReference type="OrthoDB" id="8773773at2"/>
<dbReference type="SUPFAM" id="SSF52540">
    <property type="entry name" value="P-loop containing nucleoside triphosphate hydrolases"/>
    <property type="match status" value="1"/>
</dbReference>
<dbReference type="InterPro" id="IPR003439">
    <property type="entry name" value="ABC_transporter-like_ATP-bd"/>
</dbReference>
<dbReference type="InterPro" id="IPR050166">
    <property type="entry name" value="ABC_transporter_ATP-bind"/>
</dbReference>
<proteinExistence type="predicted"/>
<keyword evidence="2" id="KW-0547">Nucleotide-binding</keyword>
<keyword evidence="3 6" id="KW-0067">ATP-binding</keyword>
<dbReference type="PANTHER" id="PTHR42788">
    <property type="entry name" value="TAURINE IMPORT ATP-BINDING PROTEIN-RELATED"/>
    <property type="match status" value="1"/>
</dbReference>
<dbReference type="InterPro" id="IPR003593">
    <property type="entry name" value="AAA+_ATPase"/>
</dbReference>
<dbReference type="PANTHER" id="PTHR42788:SF13">
    <property type="entry name" value="ALIPHATIC SULFONATES IMPORT ATP-BINDING PROTEIN SSUB"/>
    <property type="match status" value="1"/>
</dbReference>
<dbReference type="PROSITE" id="PS50893">
    <property type="entry name" value="ABC_TRANSPORTER_2"/>
    <property type="match status" value="1"/>
</dbReference>
<protein>
    <submittedName>
        <fullName evidence="6">Nitrate ABC transporter ATP-binding protein</fullName>
    </submittedName>
</protein>
<dbReference type="GO" id="GO:0005524">
    <property type="term" value="F:ATP binding"/>
    <property type="evidence" value="ECO:0007669"/>
    <property type="project" value="UniProtKB-KW"/>
</dbReference>
<dbReference type="Gene3D" id="3.40.50.300">
    <property type="entry name" value="P-loop containing nucleotide triphosphate hydrolases"/>
    <property type="match status" value="1"/>
</dbReference>
<dbReference type="Pfam" id="PF00005">
    <property type="entry name" value="ABC_tran"/>
    <property type="match status" value="1"/>
</dbReference>
<feature type="region of interest" description="Disordered" evidence="4">
    <location>
        <begin position="282"/>
        <end position="306"/>
    </location>
</feature>
<dbReference type="InterPro" id="IPR017871">
    <property type="entry name" value="ABC_transporter-like_CS"/>
</dbReference>
<feature type="domain" description="ABC transporter" evidence="5">
    <location>
        <begin position="30"/>
        <end position="264"/>
    </location>
</feature>
<gene>
    <name evidence="6" type="ORF">B1H19_03930</name>
</gene>
<keyword evidence="1" id="KW-0813">Transport</keyword>
<dbReference type="GO" id="GO:0016887">
    <property type="term" value="F:ATP hydrolysis activity"/>
    <property type="evidence" value="ECO:0007669"/>
    <property type="project" value="InterPro"/>
</dbReference>
<dbReference type="RefSeq" id="WP_083102965.1">
    <property type="nucleotide sequence ID" value="NZ_CP020569.1"/>
</dbReference>
<dbReference type="KEGG" id="sgv:B1H19_03930"/>
<evidence type="ECO:0000256" key="2">
    <source>
        <dbReference type="ARBA" id="ARBA00022741"/>
    </source>
</evidence>
<evidence type="ECO:0000256" key="1">
    <source>
        <dbReference type="ARBA" id="ARBA00022448"/>
    </source>
</evidence>
<evidence type="ECO:0000259" key="5">
    <source>
        <dbReference type="PROSITE" id="PS50893"/>
    </source>
</evidence>
<evidence type="ECO:0000313" key="6">
    <source>
        <dbReference type="EMBL" id="ARF53425.1"/>
    </source>
</evidence>
<organism evidence="6 7">
    <name type="scientific">Streptomyces gilvosporeus</name>
    <dbReference type="NCBI Taxonomy" id="553510"/>
    <lineage>
        <taxon>Bacteria</taxon>
        <taxon>Bacillati</taxon>
        <taxon>Actinomycetota</taxon>
        <taxon>Actinomycetes</taxon>
        <taxon>Kitasatosporales</taxon>
        <taxon>Streptomycetaceae</taxon>
        <taxon>Streptomyces</taxon>
    </lineage>
</organism>
<dbReference type="STRING" id="553510.B1H19_03930"/>
<dbReference type="InterPro" id="IPR027417">
    <property type="entry name" value="P-loop_NTPase"/>
</dbReference>
<reference evidence="6 7" key="1">
    <citation type="submission" date="2017-04" db="EMBL/GenBank/DDBJ databases">
        <title>Complete Genome Sequence of Streptomyces gilvosporeus F607, a Capable Producer of Natamycin.</title>
        <authorList>
            <person name="Zong G."/>
            <person name="Zhong C."/>
            <person name="Fu J."/>
            <person name="Qin R."/>
            <person name="Cao G."/>
        </authorList>
    </citation>
    <scope>NUCLEOTIDE SEQUENCE [LARGE SCALE GENOMIC DNA]</scope>
    <source>
        <strain evidence="6 7">F607</strain>
    </source>
</reference>
<name>A0A1V0TKF6_9ACTN</name>
<evidence type="ECO:0000256" key="3">
    <source>
        <dbReference type="ARBA" id="ARBA00022840"/>
    </source>
</evidence>
<dbReference type="CDD" id="cd03293">
    <property type="entry name" value="ABC_NrtD_SsuB_transporters"/>
    <property type="match status" value="1"/>
</dbReference>
<dbReference type="Proteomes" id="UP000192726">
    <property type="component" value="Chromosome"/>
</dbReference>
<dbReference type="EMBL" id="CP020569">
    <property type="protein sequence ID" value="ARF53425.1"/>
    <property type="molecule type" value="Genomic_DNA"/>
</dbReference>
<evidence type="ECO:0000313" key="7">
    <source>
        <dbReference type="Proteomes" id="UP000192726"/>
    </source>
</evidence>
<dbReference type="AlphaFoldDB" id="A0A1V0TKF6"/>
<evidence type="ECO:0000256" key="4">
    <source>
        <dbReference type="SAM" id="MobiDB-lite"/>
    </source>
</evidence>
<sequence length="460" mass="49501">MVLNALRNLRAPGRPLTATTSRAADGDVLLETTGLTKTYAGADGELPVLSGIDLQVRAGEVVALLGKSGSGKSTLLRCLAGLVPPSSGTVAYRNRPLTGANPGTAMVFQTFALLPWLTVQQNVELGLEARGVPADQRADAARQAIDLIGLDGFESAYPKELSGGMRQRVGFARALVVEPDVLMMDEPFSALDVLTAENLRGELMELWESGQFPTRAIVLVTHNIEEAVLMADRIVVLGSRPYGTIRETFEVGLARPRDRNAAAFEDLIDRVYRTMTGRAKETRLPGRSEAVEQDKRTPANTPLPTASVDGLSGLAEMIAHRGGSCDLADLADDLGLEIDDVLPLVDALELLGFAKFSSDDLLLTERGTTFAGADVQQSKTIFAEAAMGAPLVRLIATSLRQNAGGTVRAGFFRDVLAHHYTSEQVTRQLETATDWGRYAELFAYDADPQEYRLDDSAQQS</sequence>